<dbReference type="Gene3D" id="6.10.250.3370">
    <property type="match status" value="1"/>
</dbReference>
<protein>
    <submittedName>
        <fullName evidence="5">Siderophore synthetase component</fullName>
    </submittedName>
</protein>
<evidence type="ECO:0000259" key="3">
    <source>
        <dbReference type="Pfam" id="PF04183"/>
    </source>
</evidence>
<proteinExistence type="inferred from homology"/>
<dbReference type="Gene3D" id="3.30.310.280">
    <property type="match status" value="1"/>
</dbReference>
<dbReference type="InterPro" id="IPR037455">
    <property type="entry name" value="LucA/IucC-like"/>
</dbReference>
<feature type="domain" description="Aerobactin siderophore biosynthesis IucA/IucC-like C-terminal" evidence="4">
    <location>
        <begin position="444"/>
        <end position="610"/>
    </location>
</feature>
<dbReference type="PANTHER" id="PTHR34384">
    <property type="entry name" value="L-2,3-DIAMINOPROPANOATE--CITRATE LIGASE"/>
    <property type="match status" value="1"/>
</dbReference>
<dbReference type="InterPro" id="IPR007310">
    <property type="entry name" value="Aerobactin_biosyn_IucA/IucC_N"/>
</dbReference>
<dbReference type="Pfam" id="PF04183">
    <property type="entry name" value="IucA_IucC"/>
    <property type="match status" value="1"/>
</dbReference>
<sequence>MNGLTAALVRSEEWIMVRRRIFRQLVESFLYEKILSEPVIGPHAEAEYTLRGETETGEKVAYTFWAVRKESFDRIRLSDKPIMRITSIDRAEADSIPRFLLEMAAHIPTSEAQLAQFMDELQQTHLKDTLSVRWRAGQPEPQVSDYDEWESALIEGHPYHPCYKSRVGFTLSDNEAYGPEFGPEFKLVWIAMKQDAAQISVSSSLDTYAEFIHNELGQELQAFKLILQEAISSADLKLSSNANDNADADADVEEKVSTDGAARVDEYVFVPVHPWQWERIISVACAEQLRTGEFIYLGQAGDTYRPQQSIRTLTNVSHRDKPYVKLPLNMVNTSSGRILAQHTIMNAARISDWLGRVVAEDTFLQDELGLIVLKEIAGVSYHHQELPNLLEHKIYGSLGAIWRESLHTSLIAGEEALPFNALCHLDQQGIPVIKPWINQYGLDRWARQLLNVAVVPLIHLLYVHGAALESHAQNMIIVLKQGWPSRIALKDFHDGIRYCPSIPHPIAYPDIEYPPANHQRVNRNSFVEKEDPSEVKDFMLDALFFINLTEVAFFLEKHFGLSEKQWWRMAAEVIFNYQERFPELQARFEQFDVFASEIEVEQLTRRRIHEGSGDCVHRVNNPLHVYRPVRQN</sequence>
<comment type="similarity">
    <text evidence="2">Belongs to the IucA/IucC family.</text>
</comment>
<evidence type="ECO:0000256" key="2">
    <source>
        <dbReference type="ARBA" id="ARBA00007832"/>
    </source>
</evidence>
<evidence type="ECO:0000259" key="4">
    <source>
        <dbReference type="Pfam" id="PF06276"/>
    </source>
</evidence>
<dbReference type="EMBL" id="QLLI01000002">
    <property type="protein sequence ID" value="RAJ00797.1"/>
    <property type="molecule type" value="Genomic_DNA"/>
</dbReference>
<comment type="caution">
    <text evidence="5">The sequence shown here is derived from an EMBL/GenBank/DDBJ whole genome shotgun (WGS) entry which is preliminary data.</text>
</comment>
<dbReference type="Gene3D" id="1.10.510.40">
    <property type="match status" value="1"/>
</dbReference>
<dbReference type="Proteomes" id="UP000248827">
    <property type="component" value="Unassembled WGS sequence"/>
</dbReference>
<dbReference type="PANTHER" id="PTHR34384:SF6">
    <property type="entry name" value="STAPHYLOFERRIN B SYNTHASE"/>
    <property type="match status" value="1"/>
</dbReference>
<dbReference type="Pfam" id="PF06276">
    <property type="entry name" value="FhuF"/>
    <property type="match status" value="1"/>
</dbReference>
<accession>A0ABX9BQ33</accession>
<feature type="domain" description="Aerobactin siderophore biosynthesis IucA/IucC N-terminal" evidence="3">
    <location>
        <begin position="145"/>
        <end position="424"/>
    </location>
</feature>
<keyword evidence="6" id="KW-1185">Reference proteome</keyword>
<comment type="pathway">
    <text evidence="1">Siderophore biosynthesis.</text>
</comment>
<dbReference type="RefSeq" id="WP_181458383.1">
    <property type="nucleotide sequence ID" value="NZ_QLLI01000002.1"/>
</dbReference>
<dbReference type="InterPro" id="IPR022770">
    <property type="entry name" value="IucA/IucC-like_C"/>
</dbReference>
<evidence type="ECO:0000256" key="1">
    <source>
        <dbReference type="ARBA" id="ARBA00004924"/>
    </source>
</evidence>
<reference evidence="5 6" key="1">
    <citation type="submission" date="2018-06" db="EMBL/GenBank/DDBJ databases">
        <title>Freshwater and sediment microbial communities from various areas in North America, analyzing microbe dynamics in response to fracking.</title>
        <authorList>
            <person name="Lamendella R."/>
        </authorList>
    </citation>
    <scope>NUCLEOTIDE SEQUENCE [LARGE SCALE GENOMIC DNA]</scope>
    <source>
        <strain evidence="5 6">NG-13</strain>
    </source>
</reference>
<name>A0ABX9BQ33_9BACL</name>
<evidence type="ECO:0000313" key="6">
    <source>
        <dbReference type="Proteomes" id="UP000248827"/>
    </source>
</evidence>
<evidence type="ECO:0000313" key="5">
    <source>
        <dbReference type="EMBL" id="RAJ00797.1"/>
    </source>
</evidence>
<organism evidence="5 6">
    <name type="scientific">Paenibacillus pabuli</name>
    <dbReference type="NCBI Taxonomy" id="1472"/>
    <lineage>
        <taxon>Bacteria</taxon>
        <taxon>Bacillati</taxon>
        <taxon>Bacillota</taxon>
        <taxon>Bacilli</taxon>
        <taxon>Bacillales</taxon>
        <taxon>Paenibacillaceae</taxon>
        <taxon>Paenibacillus</taxon>
    </lineage>
</organism>
<gene>
    <name evidence="5" type="ORF">DET54_102284</name>
</gene>